<accession>U7USY3</accession>
<reference evidence="1 2" key="1">
    <citation type="submission" date="2013-09" db="EMBL/GenBank/DDBJ databases">
        <authorList>
            <person name="Durkin A.S."/>
            <person name="Haft D.R."/>
            <person name="McCorrison J."/>
            <person name="Torralba M."/>
            <person name="Gillis M."/>
            <person name="Haft D.H."/>
            <person name="Methe B."/>
            <person name="Sutton G."/>
            <person name="Nelson K.E."/>
        </authorList>
    </citation>
    <scope>NUCLEOTIDE SEQUENCE [LARGE SCALE GENOMIC DNA]</scope>
    <source>
        <strain evidence="1 2">BV3C16-1</strain>
    </source>
</reference>
<proteinExistence type="predicted"/>
<dbReference type="PATRIC" id="fig|1111454.3.peg.406"/>
<keyword evidence="2" id="KW-1185">Reference proteome</keyword>
<evidence type="ECO:0000313" key="1">
    <source>
        <dbReference type="EMBL" id="ERT62004.1"/>
    </source>
</evidence>
<name>U7USY3_9FIRM</name>
<evidence type="ECO:0000313" key="2">
    <source>
        <dbReference type="Proteomes" id="UP000017090"/>
    </source>
</evidence>
<dbReference type="Proteomes" id="UP000017090">
    <property type="component" value="Unassembled WGS sequence"/>
</dbReference>
<dbReference type="STRING" id="1111454.HMPREF1250_2073"/>
<sequence length="96" mass="11418">MLRLLRLRHIRRQRRRREILIPYVPAGKEKKKNKKKNDKQYFFHQGSSSPLWKRTFSVSLRRPAGHLLSHQTLIFISFAFNKLTSSPFSAKNRAEA</sequence>
<comment type="caution">
    <text evidence="1">The sequence shown here is derived from an EMBL/GenBank/DDBJ whole genome shotgun (WGS) entry which is preliminary data.</text>
</comment>
<protein>
    <submittedName>
        <fullName evidence="1">Uncharacterized protein</fullName>
    </submittedName>
</protein>
<dbReference type="EMBL" id="AWXA01000007">
    <property type="protein sequence ID" value="ERT62004.1"/>
    <property type="molecule type" value="Genomic_DNA"/>
</dbReference>
<dbReference type="AlphaFoldDB" id="U7USY3"/>
<gene>
    <name evidence="1" type="ORF">HMPREF1250_2073</name>
</gene>
<organism evidence="1 2">
    <name type="scientific">Megasphaera vaginalis</name>
    <name type="common">ex Srinivasan et al. 2021</name>
    <dbReference type="NCBI Taxonomy" id="1111454"/>
    <lineage>
        <taxon>Bacteria</taxon>
        <taxon>Bacillati</taxon>
        <taxon>Bacillota</taxon>
        <taxon>Negativicutes</taxon>
        <taxon>Veillonellales</taxon>
        <taxon>Veillonellaceae</taxon>
        <taxon>Megasphaera</taxon>
    </lineage>
</organism>